<dbReference type="EMBL" id="VEVQ02000004">
    <property type="protein sequence ID" value="NHN25442.1"/>
    <property type="molecule type" value="Genomic_DNA"/>
</dbReference>
<dbReference type="PANTHER" id="PTHR16222">
    <property type="entry name" value="ADP-RIBOSYLGLYCOHYDROLASE"/>
    <property type="match status" value="1"/>
</dbReference>
<evidence type="ECO:0000313" key="1">
    <source>
        <dbReference type="EMBL" id="NHN25442.1"/>
    </source>
</evidence>
<reference evidence="1" key="1">
    <citation type="submission" date="2019-05" db="EMBL/GenBank/DDBJ databases">
        <authorList>
            <person name="Lianzixin W."/>
        </authorList>
    </citation>
    <scope>NUCLEOTIDE SEQUENCE</scope>
    <source>
        <strain evidence="1">EC11</strain>
    </source>
</reference>
<protein>
    <submittedName>
        <fullName evidence="1">Crystallin J1</fullName>
    </submittedName>
</protein>
<dbReference type="Gene3D" id="1.10.4080.10">
    <property type="entry name" value="ADP-ribosylation/Crystallin J1"/>
    <property type="match status" value="1"/>
</dbReference>
<name>A0ABX0INR2_9FLAO</name>
<dbReference type="SUPFAM" id="SSF101478">
    <property type="entry name" value="ADP-ribosylglycohydrolase"/>
    <property type="match status" value="1"/>
</dbReference>
<dbReference type="Pfam" id="PF03747">
    <property type="entry name" value="ADP_ribosyl_GH"/>
    <property type="match status" value="1"/>
</dbReference>
<sequence length="308" mass="34786">MKTINEIFRLDLAKKSLTGIAIGDAFGDSFFRETELVEEAIYNKIIPETQWRYTDDTVMAIPLLKSLELFQEINQDYIAKEFALNYEKESSRGYGPSMHRKLMEMKVSSNWLAISKASFNGEGSMGNGGAMRASLIGAYFHDDFDKTSEQAKKSCEVTHYNNEAIAGTITVAVATALCTRMLLGEKITKEDWLNTVIDCTPESDLRYKLIKIKQLPSNYHIKTIVSALGNGIKMLTQDTVPYAIWNVYHFMHDFENCLWKTVSGLGDRDTTCAIAGGISIMNTSNDGIPKLWINSIEKWEESVFYKEN</sequence>
<comment type="caution">
    <text evidence="1">The sequence shown here is derived from an EMBL/GenBank/DDBJ whole genome shotgun (WGS) entry which is preliminary data.</text>
</comment>
<reference evidence="1" key="2">
    <citation type="submission" date="2020-02" db="EMBL/GenBank/DDBJ databases">
        <title>Flavobacterium profundi sp. nov., isolated from a deep-sea seamount.</title>
        <authorList>
            <person name="Zhang D.-C."/>
        </authorList>
    </citation>
    <scope>NUCLEOTIDE SEQUENCE</scope>
    <source>
        <strain evidence="1">EC11</strain>
    </source>
</reference>
<dbReference type="InterPro" id="IPR036705">
    <property type="entry name" value="Ribosyl_crysJ1_sf"/>
</dbReference>
<keyword evidence="2" id="KW-1185">Reference proteome</keyword>
<dbReference type="PANTHER" id="PTHR16222:SF12">
    <property type="entry name" value="ADP-RIBOSYLGLYCOHYDROLASE-RELATED"/>
    <property type="match status" value="1"/>
</dbReference>
<dbReference type="InterPro" id="IPR005502">
    <property type="entry name" value="Ribosyl_crysJ1"/>
</dbReference>
<accession>A0ABX0INR2</accession>
<dbReference type="RefSeq" id="WP_140961613.1">
    <property type="nucleotide sequence ID" value="NZ_VEVQ02000004.1"/>
</dbReference>
<dbReference type="Proteomes" id="UP000817854">
    <property type="component" value="Unassembled WGS sequence"/>
</dbReference>
<proteinExistence type="predicted"/>
<organism evidence="1 2">
    <name type="scientific">Flavobacterium jejuense</name>
    <dbReference type="NCBI Taxonomy" id="1544455"/>
    <lineage>
        <taxon>Bacteria</taxon>
        <taxon>Pseudomonadati</taxon>
        <taxon>Bacteroidota</taxon>
        <taxon>Flavobacteriia</taxon>
        <taxon>Flavobacteriales</taxon>
        <taxon>Flavobacteriaceae</taxon>
        <taxon>Flavobacterium</taxon>
    </lineage>
</organism>
<gene>
    <name evidence="1" type="ORF">FIA58_007115</name>
</gene>
<dbReference type="InterPro" id="IPR050792">
    <property type="entry name" value="ADP-ribosylglycohydrolase"/>
</dbReference>
<evidence type="ECO:0000313" key="2">
    <source>
        <dbReference type="Proteomes" id="UP000817854"/>
    </source>
</evidence>